<evidence type="ECO:0000313" key="2">
    <source>
        <dbReference type="Proteomes" id="UP000623107"/>
    </source>
</evidence>
<accession>A0ABR9Y2Q6</accession>
<organism evidence="1 2">
    <name type="scientific">Gluconobacter vitians</name>
    <dbReference type="NCBI Taxonomy" id="2728102"/>
    <lineage>
        <taxon>Bacteria</taxon>
        <taxon>Pseudomonadati</taxon>
        <taxon>Pseudomonadota</taxon>
        <taxon>Alphaproteobacteria</taxon>
        <taxon>Acetobacterales</taxon>
        <taxon>Acetobacteraceae</taxon>
        <taxon>Gluconobacter</taxon>
    </lineage>
</organism>
<keyword evidence="2" id="KW-1185">Reference proteome</keyword>
<reference evidence="1 2" key="2">
    <citation type="submission" date="2020-11" db="EMBL/GenBank/DDBJ databases">
        <title>Description of novel Gluconobacter species.</title>
        <authorList>
            <person name="Cleenwerck I."/>
            <person name="Cnockaert M."/>
            <person name="Borremans W."/>
            <person name="Wieme A.D."/>
            <person name="De Vuyst L."/>
            <person name="Vandamme P."/>
        </authorList>
    </citation>
    <scope>NUCLEOTIDE SEQUENCE [LARGE SCALE GENOMIC DNA]</scope>
    <source>
        <strain evidence="1 2">LMG 31484</strain>
    </source>
</reference>
<gene>
    <name evidence="1" type="ORF">HKD24_02815</name>
</gene>
<sequence length="61" mass="6156">MTSEIYAIYLTSAQGGMPVGYVVNNIVCPAGTAPTITGGQAAVADAERKYPIGSTYAVSAS</sequence>
<name>A0ABR9Y2Q6_9PROT</name>
<proteinExistence type="predicted"/>
<evidence type="ECO:0000313" key="1">
    <source>
        <dbReference type="EMBL" id="MBF0858143.1"/>
    </source>
</evidence>
<dbReference type="Proteomes" id="UP000623107">
    <property type="component" value="Unassembled WGS sequence"/>
</dbReference>
<comment type="caution">
    <text evidence="1">The sequence shown here is derived from an EMBL/GenBank/DDBJ whole genome shotgun (WGS) entry which is preliminary data.</text>
</comment>
<reference evidence="2" key="1">
    <citation type="submission" date="2020-04" db="EMBL/GenBank/DDBJ databases">
        <title>Description of novel Gluconacetobacter.</title>
        <authorList>
            <person name="Sombolestani A."/>
        </authorList>
    </citation>
    <scope>NUCLEOTIDE SEQUENCE [LARGE SCALE GENOMIC DNA]</scope>
    <source>
        <strain evidence="2">LMG 31484</strain>
    </source>
</reference>
<dbReference type="RefSeq" id="WP_194258928.1">
    <property type="nucleotide sequence ID" value="NZ_JABCQG010000003.1"/>
</dbReference>
<dbReference type="EMBL" id="JABCQG010000003">
    <property type="protein sequence ID" value="MBF0858143.1"/>
    <property type="molecule type" value="Genomic_DNA"/>
</dbReference>
<protein>
    <submittedName>
        <fullName evidence="1">Uncharacterized protein</fullName>
    </submittedName>
</protein>